<reference evidence="3" key="1">
    <citation type="submission" date="2015-06" db="EMBL/GenBank/DDBJ databases">
        <title>Expansion of signal transduction pathways in fungi by whole-genome duplication.</title>
        <authorList>
            <consortium name="DOE Joint Genome Institute"/>
            <person name="Corrochano L.M."/>
            <person name="Kuo A."/>
            <person name="Marcet-Houben M."/>
            <person name="Polaino S."/>
            <person name="Salamov A."/>
            <person name="Villalobos J.M."/>
            <person name="Alvarez M.I."/>
            <person name="Avalos J."/>
            <person name="Benito E.P."/>
            <person name="Benoit I."/>
            <person name="Burger G."/>
            <person name="Camino L.P."/>
            <person name="Canovas D."/>
            <person name="Cerda-Olmedo E."/>
            <person name="Cheng J.-F."/>
            <person name="Dominguez A."/>
            <person name="Elias M."/>
            <person name="Eslava A.P."/>
            <person name="Glaser F."/>
            <person name="Grimwood J."/>
            <person name="Gutierrez G."/>
            <person name="Heitman J."/>
            <person name="Henrissat B."/>
            <person name="Iturriaga E.A."/>
            <person name="Lang B.F."/>
            <person name="Lavin J.L."/>
            <person name="Lee S."/>
            <person name="Li W."/>
            <person name="Lindquist E."/>
            <person name="Lopez-Garcia S."/>
            <person name="Luque E.M."/>
            <person name="Marcos A.T."/>
            <person name="Martin J."/>
            <person name="McCluskey K."/>
            <person name="Medina H.R."/>
            <person name="Miralles-Duran A."/>
            <person name="Miyazaki A."/>
            <person name="Munoz-Torres E."/>
            <person name="Oguiza J.A."/>
            <person name="Ohm R."/>
            <person name="Olmedo M."/>
            <person name="Orejas M."/>
            <person name="Ortiz-Castellanos L."/>
            <person name="Pisabarro A.G."/>
            <person name="Rodriguez-Romero J."/>
            <person name="Ruiz-Herrera J."/>
            <person name="Ruiz-Vazquez R."/>
            <person name="Sanz C."/>
            <person name="Schackwitz W."/>
            <person name="Schmutz J."/>
            <person name="Shahriari M."/>
            <person name="Shelest E."/>
            <person name="Silva-Franco F."/>
            <person name="Soanes D."/>
            <person name="Syed K."/>
            <person name="Tagua V.G."/>
            <person name="Talbot N.J."/>
            <person name="Thon M."/>
            <person name="De vries R.P."/>
            <person name="Wiebenga A."/>
            <person name="Yadav J.S."/>
            <person name="Braun E.L."/>
            <person name="Baker S."/>
            <person name="Garre V."/>
            <person name="Horwitz B."/>
            <person name="Torres-Martinez S."/>
            <person name="Idnurm A."/>
            <person name="Herrera-Estrella A."/>
            <person name="Gabaldon T."/>
            <person name="Grigoriev I.V."/>
        </authorList>
    </citation>
    <scope>NUCLEOTIDE SEQUENCE [LARGE SCALE GENOMIC DNA]</scope>
    <source>
        <strain evidence="3">NRRL 1555(-)</strain>
    </source>
</reference>
<name>A0A163ACB5_PHYB8</name>
<dbReference type="EMBL" id="KV440983">
    <property type="protein sequence ID" value="OAD72531.1"/>
    <property type="molecule type" value="Genomic_DNA"/>
</dbReference>
<dbReference type="InterPro" id="IPR001810">
    <property type="entry name" value="F-box_dom"/>
</dbReference>
<evidence type="ECO:0000313" key="3">
    <source>
        <dbReference type="Proteomes" id="UP000077315"/>
    </source>
</evidence>
<organism evidence="2 3">
    <name type="scientific">Phycomyces blakesleeanus (strain ATCC 8743b / DSM 1359 / FGSC 10004 / NBRC 33097 / NRRL 1555)</name>
    <dbReference type="NCBI Taxonomy" id="763407"/>
    <lineage>
        <taxon>Eukaryota</taxon>
        <taxon>Fungi</taxon>
        <taxon>Fungi incertae sedis</taxon>
        <taxon>Mucoromycota</taxon>
        <taxon>Mucoromycotina</taxon>
        <taxon>Mucoromycetes</taxon>
        <taxon>Mucorales</taxon>
        <taxon>Phycomycetaceae</taxon>
        <taxon>Phycomyces</taxon>
    </lineage>
</organism>
<protein>
    <recommendedName>
        <fullName evidence="1">F-box domain-containing protein</fullName>
    </recommendedName>
</protein>
<dbReference type="Proteomes" id="UP000077315">
    <property type="component" value="Unassembled WGS sequence"/>
</dbReference>
<dbReference type="PROSITE" id="PS50181">
    <property type="entry name" value="FBOX"/>
    <property type="match status" value="1"/>
</dbReference>
<accession>A0A163ACB5</accession>
<sequence>MLVSELPFEILLRVAEHLSKSDKTSCASVCKRWTPPFQESLWKNIKAKSLKDIDRFYNLSKHSTNKFPYTLNRSLIIGGKSTFTDWLKCCIFQTFPNLMHLDILSMRMENKDVHESEYCGPIKSLVSLHLKFSTMGKPMVTPKIIRFIAQFPSLEKLNIHSYGPYYSMPLTTSDINTIHQNSPQLKSIKGYISLDNIDQDSVKTIPNTMPVPLVKALDLLITSQSCLWSHYLWLCYFRYKYPKLRSLKLNIVCKEGGFSFKEYNKRNGSFSSSATPVFLLLETVQFHINDKRKIPNAFLWDIIQQSSTSIKRLKYKTFSNTRKTAPIEEAEPFNINNIIIPNFSRYPLLVDLDIEYSNISIALDDLLDNCRALRHLYLSKVQLCTSRHAHNNPIQHALQTCDLEDIIIKTSVFNYISFRCRSLDLIKLTRLKICGSISKETGGMDIDMSYTRIKMLIIDRIKFYSSSNNINDSTKVNLFLLSHLPETSQPNENIKMKNVESPMSFIRWFHSIKNDEQSHNFKQDSRELSDQDGQEVLDYYHKHSYTKVSNGQEQKKYFERSLKDYWEKDLCRGYAEFRCGYIAKYVIPQLW</sequence>
<evidence type="ECO:0000259" key="1">
    <source>
        <dbReference type="PROSITE" id="PS50181"/>
    </source>
</evidence>
<dbReference type="OrthoDB" id="2444110at2759"/>
<dbReference type="AlphaFoldDB" id="A0A163ACB5"/>
<dbReference type="GeneID" id="28994834"/>
<dbReference type="SUPFAM" id="SSF52047">
    <property type="entry name" value="RNI-like"/>
    <property type="match status" value="1"/>
</dbReference>
<feature type="domain" description="F-box" evidence="1">
    <location>
        <begin position="1"/>
        <end position="45"/>
    </location>
</feature>
<dbReference type="Gene3D" id="3.80.10.10">
    <property type="entry name" value="Ribonuclease Inhibitor"/>
    <property type="match status" value="2"/>
</dbReference>
<keyword evidence="3" id="KW-1185">Reference proteome</keyword>
<dbReference type="CDD" id="cd09917">
    <property type="entry name" value="F-box_SF"/>
    <property type="match status" value="1"/>
</dbReference>
<evidence type="ECO:0000313" key="2">
    <source>
        <dbReference type="EMBL" id="OAD72531.1"/>
    </source>
</evidence>
<dbReference type="InterPro" id="IPR036047">
    <property type="entry name" value="F-box-like_dom_sf"/>
</dbReference>
<dbReference type="RefSeq" id="XP_018290571.1">
    <property type="nucleotide sequence ID" value="XM_018433928.1"/>
</dbReference>
<gene>
    <name evidence="2" type="ORF">PHYBLDRAFT_159168</name>
</gene>
<proteinExistence type="predicted"/>
<dbReference type="Pfam" id="PF12937">
    <property type="entry name" value="F-box-like"/>
    <property type="match status" value="1"/>
</dbReference>
<dbReference type="VEuPathDB" id="FungiDB:PHYBLDRAFT_159168"/>
<dbReference type="InterPro" id="IPR032675">
    <property type="entry name" value="LRR_dom_sf"/>
</dbReference>
<dbReference type="SUPFAM" id="SSF81383">
    <property type="entry name" value="F-box domain"/>
    <property type="match status" value="1"/>
</dbReference>
<dbReference type="InParanoid" id="A0A163ACB5"/>